<name>A0A482X443_LAOST</name>
<dbReference type="EMBL" id="QKKF02018494">
    <property type="protein sequence ID" value="RZF40386.1"/>
    <property type="molecule type" value="Genomic_DNA"/>
</dbReference>
<dbReference type="OrthoDB" id="428342at2759"/>
<dbReference type="Proteomes" id="UP000291343">
    <property type="component" value="Unassembled WGS sequence"/>
</dbReference>
<evidence type="ECO:0008006" key="4">
    <source>
        <dbReference type="Google" id="ProtNLM"/>
    </source>
</evidence>
<gene>
    <name evidence="2" type="ORF">LSTR_LSTR008816</name>
</gene>
<dbReference type="Gene3D" id="1.25.40.10">
    <property type="entry name" value="Tetratricopeptide repeat domain"/>
    <property type="match status" value="1"/>
</dbReference>
<organism evidence="2 3">
    <name type="scientific">Laodelphax striatellus</name>
    <name type="common">Small brown planthopper</name>
    <name type="synonym">Delphax striatella</name>
    <dbReference type="NCBI Taxonomy" id="195883"/>
    <lineage>
        <taxon>Eukaryota</taxon>
        <taxon>Metazoa</taxon>
        <taxon>Ecdysozoa</taxon>
        <taxon>Arthropoda</taxon>
        <taxon>Hexapoda</taxon>
        <taxon>Insecta</taxon>
        <taxon>Pterygota</taxon>
        <taxon>Neoptera</taxon>
        <taxon>Paraneoptera</taxon>
        <taxon>Hemiptera</taxon>
        <taxon>Auchenorrhyncha</taxon>
        <taxon>Fulgoroidea</taxon>
        <taxon>Delphacidae</taxon>
        <taxon>Criomorphinae</taxon>
        <taxon>Laodelphax</taxon>
    </lineage>
</organism>
<reference evidence="2 3" key="1">
    <citation type="journal article" date="2017" name="Gigascience">
        <title>Genome sequence of the small brown planthopper, Laodelphax striatellus.</title>
        <authorList>
            <person name="Zhu J."/>
            <person name="Jiang F."/>
            <person name="Wang X."/>
            <person name="Yang P."/>
            <person name="Bao Y."/>
            <person name="Zhao W."/>
            <person name="Wang W."/>
            <person name="Lu H."/>
            <person name="Wang Q."/>
            <person name="Cui N."/>
            <person name="Li J."/>
            <person name="Chen X."/>
            <person name="Luo L."/>
            <person name="Yu J."/>
            <person name="Kang L."/>
            <person name="Cui F."/>
        </authorList>
    </citation>
    <scope>NUCLEOTIDE SEQUENCE [LARGE SCALE GENOMIC DNA]</scope>
    <source>
        <strain evidence="2">Lst14</strain>
    </source>
</reference>
<dbReference type="PANTHER" id="PTHR21581:SF6">
    <property type="entry name" value="TRAFFICKING PROTEIN PARTICLE COMPLEX SUBUNIT 12"/>
    <property type="match status" value="1"/>
</dbReference>
<dbReference type="SUPFAM" id="SSF48452">
    <property type="entry name" value="TPR-like"/>
    <property type="match status" value="1"/>
</dbReference>
<dbReference type="PANTHER" id="PTHR21581">
    <property type="entry name" value="D-ALANYL-D-ALANINE CARBOXYPEPTIDASE"/>
    <property type="match status" value="1"/>
</dbReference>
<dbReference type="STRING" id="195883.A0A482X443"/>
<dbReference type="AlphaFoldDB" id="A0A482X443"/>
<protein>
    <recommendedName>
        <fullName evidence="4">Trafficking protein particle complex subunit 12</fullName>
    </recommendedName>
</protein>
<dbReference type="GO" id="GO:0030008">
    <property type="term" value="C:TRAPP complex"/>
    <property type="evidence" value="ECO:0007669"/>
    <property type="project" value="TreeGrafter"/>
</dbReference>
<feature type="compositionally biased region" description="Low complexity" evidence="1">
    <location>
        <begin position="75"/>
        <end position="85"/>
    </location>
</feature>
<accession>A0A482X443</accession>
<dbReference type="InParanoid" id="A0A482X443"/>
<proteinExistence type="predicted"/>
<dbReference type="InterPro" id="IPR011990">
    <property type="entry name" value="TPR-like_helical_dom_sf"/>
</dbReference>
<comment type="caution">
    <text evidence="2">The sequence shown here is derived from an EMBL/GenBank/DDBJ whole genome shotgun (WGS) entry which is preliminary data.</text>
</comment>
<sequence length="618" mass="68671">MDKNDRQLPAVNQYFAASTSRDNFFDDLSPAAGENSALMRSTIDINSSASEDLFQNSTKFSPSAILEQSLKSEEQSTGDSSSSNTKSKEEPVICRVFSTNEMVNANQADGSARDFFDMLNSPTSQAVPSFGNVKPNLRIDYNLAVEPNCISSDYMQDNLIKKVDNDEPFFGTKGCNEYDRSRDAWIPSERTRLALEQASSVPGSIPTDPQLLTMPGVIPDEDLVDTVQQVVTHFLGEAEANQRRILTMKDVTQDERGLRELIKAECFKAAVNLTGVLLKMYGQGAGRAGHASKHTVHSIQLWFTRIALLVKLQSYSLAEAEASVWWDCDRPDLYYQFYPELYGGRLGTLVPFQFRLLLAVLPSFSESSERHQEALDRLHSILAVVRKIISNLDSGKSEGGDLELSAEERASSKNLWKQREARVLHSVVNVALQMKDYWLAVDVLQLLIKNENQPSQKRALSSALGRVLLQLGDVISADKCFQTARSLKQTQTGTLASHTADLQELVDRGLMAVAQHAFQDAYDAFQKASLLEPFNLMVQNNMAVCQLYLGNLKTALSILCASVHSHTNSALQENLLLNVCTLFELESSQSKENKLALLRLVNKYKGDAFSLPCLKLKM</sequence>
<evidence type="ECO:0000313" key="3">
    <source>
        <dbReference type="Proteomes" id="UP000291343"/>
    </source>
</evidence>
<dbReference type="FunCoup" id="A0A482X443">
    <property type="interactions" value="1144"/>
</dbReference>
<evidence type="ECO:0000256" key="1">
    <source>
        <dbReference type="SAM" id="MobiDB-lite"/>
    </source>
</evidence>
<dbReference type="GO" id="GO:0005794">
    <property type="term" value="C:Golgi apparatus"/>
    <property type="evidence" value="ECO:0007669"/>
    <property type="project" value="TreeGrafter"/>
</dbReference>
<feature type="region of interest" description="Disordered" evidence="1">
    <location>
        <begin position="68"/>
        <end position="90"/>
    </location>
</feature>
<keyword evidence="3" id="KW-1185">Reference proteome</keyword>
<evidence type="ECO:0000313" key="2">
    <source>
        <dbReference type="EMBL" id="RZF40386.1"/>
    </source>
</evidence>